<sequence>MLLPIYIVLGSVGAAHSNCYYNDPGGYSLRWLVLGDKLVFRLDYSNFSSNAVTGIGFGSTSFTTPLLRTVPSFNTSGNALSTFSSSYRNRNLQAEFSRPIAANSSNLSSCQTWNFITTPARNENGKYNITSANTKSQRVCNIKEECDALKMLRTMSANRFDFNAGHSPYFGSSIVEMSAAPRIGGNRRKRQTGYQPTNNIYGYNYDSSASPSDAAKLVVNPNYAYLNDALSEGYARNYVQAETQYAQNNQNNGALSFTVDDVA</sequence>
<dbReference type="Proteomes" id="UP000050761">
    <property type="component" value="Unassembled WGS sequence"/>
</dbReference>
<keyword evidence="1" id="KW-0732">Signal</keyword>
<feature type="signal peptide" evidence="1">
    <location>
        <begin position="1"/>
        <end position="17"/>
    </location>
</feature>
<evidence type="ECO:0000313" key="4">
    <source>
        <dbReference type="WBParaSite" id="HPBE_0001271101-mRNA-1"/>
    </source>
</evidence>
<proteinExistence type="predicted"/>
<dbReference type="WBParaSite" id="HPBE_0001271101-mRNA-1">
    <property type="protein sequence ID" value="HPBE_0001271101-mRNA-1"/>
    <property type="gene ID" value="HPBE_0001271101"/>
</dbReference>
<protein>
    <submittedName>
        <fullName evidence="4">DOMON domain-containing protein</fullName>
    </submittedName>
</protein>
<dbReference type="PANTHER" id="PTHR36516">
    <property type="entry name" value="PROTEIN CBG04168-RELATED"/>
    <property type="match status" value="1"/>
</dbReference>
<dbReference type="EMBL" id="UZAH01027608">
    <property type="protein sequence ID" value="VDO93295.1"/>
    <property type="molecule type" value="Genomic_DNA"/>
</dbReference>
<keyword evidence="3" id="KW-1185">Reference proteome</keyword>
<evidence type="ECO:0000313" key="2">
    <source>
        <dbReference type="EMBL" id="VDO93295.1"/>
    </source>
</evidence>
<accession>A0A3P8DAF0</accession>
<dbReference type="OrthoDB" id="5836485at2759"/>
<reference evidence="2 3" key="1">
    <citation type="submission" date="2018-11" db="EMBL/GenBank/DDBJ databases">
        <authorList>
            <consortium name="Pathogen Informatics"/>
        </authorList>
    </citation>
    <scope>NUCLEOTIDE SEQUENCE [LARGE SCALE GENOMIC DNA]</scope>
</reference>
<accession>A0A183FWB6</accession>
<evidence type="ECO:0000313" key="3">
    <source>
        <dbReference type="Proteomes" id="UP000050761"/>
    </source>
</evidence>
<name>A0A183FWB6_HELPZ</name>
<gene>
    <name evidence="2" type="ORF">HPBE_LOCUS12712</name>
</gene>
<reference evidence="4" key="2">
    <citation type="submission" date="2019-09" db="UniProtKB">
        <authorList>
            <consortium name="WormBaseParasite"/>
        </authorList>
    </citation>
    <scope>IDENTIFICATION</scope>
</reference>
<dbReference type="AlphaFoldDB" id="A0A183FWB6"/>
<evidence type="ECO:0000256" key="1">
    <source>
        <dbReference type="SAM" id="SignalP"/>
    </source>
</evidence>
<organism evidence="3 4">
    <name type="scientific">Heligmosomoides polygyrus</name>
    <name type="common">Parasitic roundworm</name>
    <dbReference type="NCBI Taxonomy" id="6339"/>
    <lineage>
        <taxon>Eukaryota</taxon>
        <taxon>Metazoa</taxon>
        <taxon>Ecdysozoa</taxon>
        <taxon>Nematoda</taxon>
        <taxon>Chromadorea</taxon>
        <taxon>Rhabditida</taxon>
        <taxon>Rhabditina</taxon>
        <taxon>Rhabditomorpha</taxon>
        <taxon>Strongyloidea</taxon>
        <taxon>Heligmosomidae</taxon>
        <taxon>Heligmosomoides</taxon>
    </lineage>
</organism>
<feature type="chain" id="PRO_5044551695" evidence="1">
    <location>
        <begin position="18"/>
        <end position="263"/>
    </location>
</feature>
<dbReference type="PANTHER" id="PTHR36516:SF1">
    <property type="entry name" value="DOMON DOMAIN-CONTAINING PROTEIN"/>
    <property type="match status" value="1"/>
</dbReference>